<reference evidence="1" key="2">
    <citation type="journal article" date="2022" name="New Phytol.">
        <title>Evolutionary transition to the ectomycorrhizal habit in the genomes of a hyperdiverse lineage of mushroom-forming fungi.</title>
        <authorList>
            <person name="Looney B."/>
            <person name="Miyauchi S."/>
            <person name="Morin E."/>
            <person name="Drula E."/>
            <person name="Courty P.E."/>
            <person name="Kohler A."/>
            <person name="Kuo A."/>
            <person name="LaButti K."/>
            <person name="Pangilinan J."/>
            <person name="Lipzen A."/>
            <person name="Riley R."/>
            <person name="Andreopoulos W."/>
            <person name="He G."/>
            <person name="Johnson J."/>
            <person name="Nolan M."/>
            <person name="Tritt A."/>
            <person name="Barry K.W."/>
            <person name="Grigoriev I.V."/>
            <person name="Nagy L.G."/>
            <person name="Hibbett D."/>
            <person name="Henrissat B."/>
            <person name="Matheny P.B."/>
            <person name="Labbe J."/>
            <person name="Martin F.M."/>
        </authorList>
    </citation>
    <scope>NUCLEOTIDE SEQUENCE</scope>
    <source>
        <strain evidence="1">FP105234-sp</strain>
    </source>
</reference>
<reference evidence="1" key="1">
    <citation type="submission" date="2021-02" db="EMBL/GenBank/DDBJ databases">
        <authorList>
            <consortium name="DOE Joint Genome Institute"/>
            <person name="Ahrendt S."/>
            <person name="Looney B.P."/>
            <person name="Miyauchi S."/>
            <person name="Morin E."/>
            <person name="Drula E."/>
            <person name="Courty P.E."/>
            <person name="Chicoki N."/>
            <person name="Fauchery L."/>
            <person name="Kohler A."/>
            <person name="Kuo A."/>
            <person name="Labutti K."/>
            <person name="Pangilinan J."/>
            <person name="Lipzen A."/>
            <person name="Riley R."/>
            <person name="Andreopoulos W."/>
            <person name="He G."/>
            <person name="Johnson J."/>
            <person name="Barry K.W."/>
            <person name="Grigoriev I.V."/>
            <person name="Nagy L."/>
            <person name="Hibbett D."/>
            <person name="Henrissat B."/>
            <person name="Matheny P.B."/>
            <person name="Labbe J."/>
            <person name="Martin F."/>
        </authorList>
    </citation>
    <scope>NUCLEOTIDE SEQUENCE</scope>
    <source>
        <strain evidence="1">FP105234-sp</strain>
    </source>
</reference>
<sequence length="303" mass="33867">MHTDGPRGIVSTCLCVLRLLVQSGTGIPWVVQSVRWGLLAALVNIAPEIHVLDGEFALAPTFALVHDVLPRYLLFRPVIKAVARALAQLKDGPKITLTRFRALGESWPALKTLSKERLLYYQSLFVIGCEKCAEQGHRTAFRRCSRCRDVFYCSVACQVADWTDRHKARCSPWHPPPVHFDGLLSDHEQRFHTQWLMYQAQALAASIVALAGYAPPGTCQYLFSLVIHVDCTVNPVQLRLVESPRNDQDAGKGVRVQGGVQLGHQVHCVQTFLPNKVLTRDKATMIDYVLDNIPVEYGAILYT</sequence>
<evidence type="ECO:0000313" key="2">
    <source>
        <dbReference type="Proteomes" id="UP000814033"/>
    </source>
</evidence>
<protein>
    <submittedName>
        <fullName evidence="1">Uncharacterized protein</fullName>
    </submittedName>
</protein>
<comment type="caution">
    <text evidence="1">The sequence shown here is derived from an EMBL/GenBank/DDBJ whole genome shotgun (WGS) entry which is preliminary data.</text>
</comment>
<dbReference type="Proteomes" id="UP000814033">
    <property type="component" value="Unassembled WGS sequence"/>
</dbReference>
<keyword evidence="2" id="KW-1185">Reference proteome</keyword>
<dbReference type="EMBL" id="MU276050">
    <property type="protein sequence ID" value="KAI0042731.1"/>
    <property type="molecule type" value="Genomic_DNA"/>
</dbReference>
<name>A0ACB8REU2_9AGAM</name>
<organism evidence="1 2">
    <name type="scientific">Auriscalpium vulgare</name>
    <dbReference type="NCBI Taxonomy" id="40419"/>
    <lineage>
        <taxon>Eukaryota</taxon>
        <taxon>Fungi</taxon>
        <taxon>Dikarya</taxon>
        <taxon>Basidiomycota</taxon>
        <taxon>Agaricomycotina</taxon>
        <taxon>Agaricomycetes</taxon>
        <taxon>Russulales</taxon>
        <taxon>Auriscalpiaceae</taxon>
        <taxon>Auriscalpium</taxon>
    </lineage>
</organism>
<proteinExistence type="predicted"/>
<evidence type="ECO:0000313" key="1">
    <source>
        <dbReference type="EMBL" id="KAI0042731.1"/>
    </source>
</evidence>
<gene>
    <name evidence="1" type="ORF">FA95DRAFT_535513</name>
</gene>
<accession>A0ACB8REU2</accession>